<gene>
    <name evidence="9" type="ORF">FIBSPDRAFT_847385</name>
</gene>
<dbReference type="GO" id="GO:0008270">
    <property type="term" value="F:zinc ion binding"/>
    <property type="evidence" value="ECO:0007669"/>
    <property type="project" value="UniProtKB-KW"/>
</dbReference>
<keyword evidence="3" id="KW-0833">Ubl conjugation pathway</keyword>
<dbReference type="GO" id="GO:0004842">
    <property type="term" value="F:ubiquitin-protein transferase activity"/>
    <property type="evidence" value="ECO:0007669"/>
    <property type="project" value="TreeGrafter"/>
</dbReference>
<dbReference type="PANTHER" id="PTHR16079:SF4">
    <property type="entry name" value="E3 UBIQUITIN-PROTEIN LIGASE CHFR"/>
    <property type="match status" value="1"/>
</dbReference>
<organism evidence="9 10">
    <name type="scientific">Athelia psychrophila</name>
    <dbReference type="NCBI Taxonomy" id="1759441"/>
    <lineage>
        <taxon>Eukaryota</taxon>
        <taxon>Fungi</taxon>
        <taxon>Dikarya</taxon>
        <taxon>Basidiomycota</taxon>
        <taxon>Agaricomycotina</taxon>
        <taxon>Agaricomycetes</taxon>
        <taxon>Agaricomycetidae</taxon>
        <taxon>Atheliales</taxon>
        <taxon>Atheliaceae</taxon>
        <taxon>Athelia</taxon>
    </lineage>
</organism>
<evidence type="ECO:0000256" key="3">
    <source>
        <dbReference type="ARBA" id="ARBA00022786"/>
    </source>
</evidence>
<evidence type="ECO:0000256" key="2">
    <source>
        <dbReference type="ARBA" id="ARBA00022679"/>
    </source>
</evidence>
<dbReference type="Pfam" id="PF17979">
    <property type="entry name" value="zf-CRD"/>
    <property type="match status" value="1"/>
</dbReference>
<dbReference type="PROSITE" id="PS50089">
    <property type="entry name" value="ZF_RING_2"/>
    <property type="match status" value="1"/>
</dbReference>
<dbReference type="STRING" id="436010.A0A166W7E7"/>
<sequence>MSDHQLQDTQPFMPPISQPSASVPASYVNALKRRASSSFEDFEGDIGRKRFREEDGSSAATRTDVATRAPSPANLADDLAQELMCGCCSELCYRPVVVAPCQHFFCGSCCMLWVRNGGTNCPACRSVSTSVTPSRPLQAIIDVLLRADPSRTRAARERLQADDIYQSGPIRVPTPRELSPEPNLNQSADFARPCPHCLQSNPYGWFCPQPIVDPAADPEHAWHLDDGTPPGHSYCGNCENLLAIQAPTTTKCDMCLVSFCGVGVQGRCVAALLHSQHPHGLSDISDLIQSTEIYDCFEGNVTEVEYMLDYISSHESTPRSIYRQIVAHAIQQPAGFKPLIDSGLFLDVHGVAPSADTNPDGARQRICRLCATEVFYWGIKEWWVRERSKGALPVAVTKRKDCTEGSRCTRQKDIEHTREFNHIIGHARADSEAAVNAQALPLHLSHSDDLALLRDRIAMDPTPASSEDFRDAVDALI</sequence>
<evidence type="ECO:0000256" key="1">
    <source>
        <dbReference type="ARBA" id="ARBA00004123"/>
    </source>
</evidence>
<evidence type="ECO:0000313" key="10">
    <source>
        <dbReference type="Proteomes" id="UP000076532"/>
    </source>
</evidence>
<evidence type="ECO:0000256" key="5">
    <source>
        <dbReference type="ARBA" id="ARBA00023306"/>
    </source>
</evidence>
<keyword evidence="6" id="KW-0479">Metal-binding</keyword>
<dbReference type="Proteomes" id="UP000076532">
    <property type="component" value="Unassembled WGS sequence"/>
</dbReference>
<feature type="region of interest" description="Disordered" evidence="7">
    <location>
        <begin position="1"/>
        <end position="22"/>
    </location>
</feature>
<dbReference type="GO" id="GO:0016567">
    <property type="term" value="P:protein ubiquitination"/>
    <property type="evidence" value="ECO:0007669"/>
    <property type="project" value="TreeGrafter"/>
</dbReference>
<name>A0A166W7E7_9AGAM</name>
<proteinExistence type="predicted"/>
<protein>
    <recommendedName>
        <fullName evidence="8">RING-type domain-containing protein</fullName>
    </recommendedName>
</protein>
<dbReference type="OrthoDB" id="1305878at2759"/>
<accession>A0A166W7E7</accession>
<evidence type="ECO:0000313" key="9">
    <source>
        <dbReference type="EMBL" id="KZP33461.1"/>
    </source>
</evidence>
<keyword evidence="2" id="KW-0808">Transferase</keyword>
<comment type="subcellular location">
    <subcellularLocation>
        <location evidence="1">Nucleus</location>
    </subcellularLocation>
</comment>
<dbReference type="PANTHER" id="PTHR16079">
    <property type="entry name" value="UBIQUITIN LIGASE PROTEIN CHFR"/>
    <property type="match status" value="1"/>
</dbReference>
<evidence type="ECO:0000256" key="7">
    <source>
        <dbReference type="SAM" id="MobiDB-lite"/>
    </source>
</evidence>
<dbReference type="GO" id="GO:0005634">
    <property type="term" value="C:nucleus"/>
    <property type="evidence" value="ECO:0007669"/>
    <property type="project" value="UniProtKB-SubCell"/>
</dbReference>
<feature type="domain" description="RING-type" evidence="8">
    <location>
        <begin position="85"/>
        <end position="125"/>
    </location>
</feature>
<dbReference type="AlphaFoldDB" id="A0A166W7E7"/>
<dbReference type="SUPFAM" id="SSF57850">
    <property type="entry name" value="RING/U-box"/>
    <property type="match status" value="1"/>
</dbReference>
<dbReference type="InterPro" id="IPR052256">
    <property type="entry name" value="E3_ubiquitin-ligase_CHFR"/>
</dbReference>
<keyword evidence="10" id="KW-1185">Reference proteome</keyword>
<dbReference type="InterPro" id="IPR013083">
    <property type="entry name" value="Znf_RING/FYVE/PHD"/>
</dbReference>
<keyword evidence="6" id="KW-0862">Zinc</keyword>
<dbReference type="Gene3D" id="3.30.40.10">
    <property type="entry name" value="Zinc/RING finger domain, C3HC4 (zinc finger)"/>
    <property type="match status" value="1"/>
</dbReference>
<keyword evidence="4" id="KW-0539">Nucleus</keyword>
<evidence type="ECO:0000259" key="8">
    <source>
        <dbReference type="PROSITE" id="PS50089"/>
    </source>
</evidence>
<dbReference type="EMBL" id="KV417482">
    <property type="protein sequence ID" value="KZP33461.1"/>
    <property type="molecule type" value="Genomic_DNA"/>
</dbReference>
<dbReference type="InterPro" id="IPR040909">
    <property type="entry name" value="CHFR_Znf-CRD"/>
</dbReference>
<evidence type="ECO:0000256" key="6">
    <source>
        <dbReference type="PROSITE-ProRule" id="PRU00175"/>
    </source>
</evidence>
<evidence type="ECO:0000256" key="4">
    <source>
        <dbReference type="ARBA" id="ARBA00023242"/>
    </source>
</evidence>
<dbReference type="InterPro" id="IPR001841">
    <property type="entry name" value="Znf_RING"/>
</dbReference>
<reference evidence="9 10" key="1">
    <citation type="journal article" date="2016" name="Mol. Biol. Evol.">
        <title>Comparative Genomics of Early-Diverging Mushroom-Forming Fungi Provides Insights into the Origins of Lignocellulose Decay Capabilities.</title>
        <authorList>
            <person name="Nagy L.G."/>
            <person name="Riley R."/>
            <person name="Tritt A."/>
            <person name="Adam C."/>
            <person name="Daum C."/>
            <person name="Floudas D."/>
            <person name="Sun H."/>
            <person name="Yadav J.S."/>
            <person name="Pangilinan J."/>
            <person name="Larsson K.H."/>
            <person name="Matsuura K."/>
            <person name="Barry K."/>
            <person name="Labutti K."/>
            <person name="Kuo R."/>
            <person name="Ohm R.A."/>
            <person name="Bhattacharya S.S."/>
            <person name="Shirouzu T."/>
            <person name="Yoshinaga Y."/>
            <person name="Martin F.M."/>
            <person name="Grigoriev I.V."/>
            <person name="Hibbett D.S."/>
        </authorList>
    </citation>
    <scope>NUCLEOTIDE SEQUENCE [LARGE SCALE GENOMIC DNA]</scope>
    <source>
        <strain evidence="9 10">CBS 109695</strain>
    </source>
</reference>
<keyword evidence="6" id="KW-0863">Zinc-finger</keyword>
<keyword evidence="5" id="KW-0131">Cell cycle</keyword>
<dbReference type="GO" id="GO:0006511">
    <property type="term" value="P:ubiquitin-dependent protein catabolic process"/>
    <property type="evidence" value="ECO:0007669"/>
    <property type="project" value="TreeGrafter"/>
</dbReference>